<gene>
    <name evidence="7" type="ORF">ACFFJP_10010</name>
</gene>
<dbReference type="PANTHER" id="PTHR30480:SF13">
    <property type="entry name" value="BETA-HEXOSAMINIDASE"/>
    <property type="match status" value="1"/>
</dbReference>
<dbReference type="EC" id="3.2.1.52" evidence="3"/>
<feature type="domain" description="Glycoside hydrolase family 3 N-terminal" evidence="6">
    <location>
        <begin position="75"/>
        <end position="393"/>
    </location>
</feature>
<dbReference type="Gene3D" id="3.20.20.300">
    <property type="entry name" value="Glycoside hydrolase, family 3, N-terminal domain"/>
    <property type="match status" value="1"/>
</dbReference>
<evidence type="ECO:0000256" key="3">
    <source>
        <dbReference type="ARBA" id="ARBA00012663"/>
    </source>
</evidence>
<keyword evidence="5" id="KW-0326">Glycosidase</keyword>
<dbReference type="InterPro" id="IPR019800">
    <property type="entry name" value="Glyco_hydro_3_AS"/>
</dbReference>
<evidence type="ECO:0000313" key="8">
    <source>
        <dbReference type="Proteomes" id="UP001589813"/>
    </source>
</evidence>
<evidence type="ECO:0000256" key="2">
    <source>
        <dbReference type="ARBA" id="ARBA00005336"/>
    </source>
</evidence>
<evidence type="ECO:0000256" key="1">
    <source>
        <dbReference type="ARBA" id="ARBA00001231"/>
    </source>
</evidence>
<comment type="catalytic activity">
    <reaction evidence="1">
        <text>Hydrolysis of terminal non-reducing N-acetyl-D-hexosamine residues in N-acetyl-beta-D-hexosaminides.</text>
        <dbReference type="EC" id="3.2.1.52"/>
    </reaction>
</comment>
<sequence length="610" mass="66222">MQSRGFSRLALYGLLLLLLIGASGAWLWYQQVQQQQIRFWLGQRLMLDLRHFCETPATPEQPCQQPVTELPTLWQQKLRELHIGGVVLFAVNLQERQQISDLTAALQQTSTDSLPLLIATDQEGGRVARLPESVLPAFPGAMALGATYAKHQQHFASAQGVAQAQTLRQLGININFSPSLDVNSDPANPVIGVRAFGDDPQQVAALGIALARGLQQGGVAATLKHFPGHGDTATDSHTGLPQVDHVRAVAETIDLEPFRQAVQAGSARLVMTAHIQYPALDDSQIQTQHGEWIAPPATLSNTILTGVLREQLEFDGVVITDALNMQAISDAFTPLQAVKHSFAAGADIALMPLEIQSPADFARLEQLLDQLVAAVQSGELDVQALEQSYLHIRDLKLWLAQQPKTEALTEDEANALYQRQQQLDLEIAANALTLLDGDLSAITKAKALYLLMPDADKCRRFSLVLRTEFPAVPLQCFDLRSDNSLEQLAPGAVVIGAYVAPEQSAVEAGVLADLRQDVALSAPLSVEQQLAKLQQQLAFARSQRATTVVVALRSPYQLPQFAGQVDIRLATYGYPFSLKPDQEPGAVFVALAQLFSGKTTATGVMPVHLD</sequence>
<dbReference type="PANTHER" id="PTHR30480">
    <property type="entry name" value="BETA-HEXOSAMINIDASE-RELATED"/>
    <property type="match status" value="1"/>
</dbReference>
<name>A0ABV6BEZ5_9GAMM</name>
<dbReference type="InterPro" id="IPR050226">
    <property type="entry name" value="NagZ_Beta-hexosaminidase"/>
</dbReference>
<proteinExistence type="inferred from homology"/>
<evidence type="ECO:0000313" key="7">
    <source>
        <dbReference type="EMBL" id="MFC0048622.1"/>
    </source>
</evidence>
<dbReference type="InterPro" id="IPR001764">
    <property type="entry name" value="Glyco_hydro_3_N"/>
</dbReference>
<organism evidence="7 8">
    <name type="scientific">Rheinheimera tilapiae</name>
    <dbReference type="NCBI Taxonomy" id="875043"/>
    <lineage>
        <taxon>Bacteria</taxon>
        <taxon>Pseudomonadati</taxon>
        <taxon>Pseudomonadota</taxon>
        <taxon>Gammaproteobacteria</taxon>
        <taxon>Chromatiales</taxon>
        <taxon>Chromatiaceae</taxon>
        <taxon>Rheinheimera</taxon>
    </lineage>
</organism>
<reference evidence="7 8" key="1">
    <citation type="submission" date="2024-09" db="EMBL/GenBank/DDBJ databases">
        <authorList>
            <person name="Sun Q."/>
            <person name="Mori K."/>
        </authorList>
    </citation>
    <scope>NUCLEOTIDE SEQUENCE [LARGE SCALE GENOMIC DNA]</scope>
    <source>
        <strain evidence="7 8">KCTC 23315</strain>
    </source>
</reference>
<dbReference type="Proteomes" id="UP001589813">
    <property type="component" value="Unassembled WGS sequence"/>
</dbReference>
<evidence type="ECO:0000256" key="4">
    <source>
        <dbReference type="ARBA" id="ARBA00022801"/>
    </source>
</evidence>
<comment type="similarity">
    <text evidence="2">Belongs to the glycosyl hydrolase 3 family.</text>
</comment>
<dbReference type="InterPro" id="IPR017853">
    <property type="entry name" value="GH"/>
</dbReference>
<dbReference type="EMBL" id="JBHLXP010000001">
    <property type="protein sequence ID" value="MFC0048622.1"/>
    <property type="molecule type" value="Genomic_DNA"/>
</dbReference>
<dbReference type="PROSITE" id="PS00775">
    <property type="entry name" value="GLYCOSYL_HYDROL_F3"/>
    <property type="match status" value="1"/>
</dbReference>
<dbReference type="Gene3D" id="3.40.50.1700">
    <property type="entry name" value="Glycoside hydrolase family 3 C-terminal domain"/>
    <property type="match status" value="1"/>
</dbReference>
<dbReference type="Pfam" id="PF00933">
    <property type="entry name" value="Glyco_hydro_3"/>
    <property type="match status" value="1"/>
</dbReference>
<comment type="caution">
    <text evidence="7">The sequence shown here is derived from an EMBL/GenBank/DDBJ whole genome shotgun (WGS) entry which is preliminary data.</text>
</comment>
<dbReference type="InterPro" id="IPR036881">
    <property type="entry name" value="Glyco_hydro_3_C_sf"/>
</dbReference>
<dbReference type="GO" id="GO:0016787">
    <property type="term" value="F:hydrolase activity"/>
    <property type="evidence" value="ECO:0007669"/>
    <property type="project" value="UniProtKB-KW"/>
</dbReference>
<dbReference type="SUPFAM" id="SSF51445">
    <property type="entry name" value="(Trans)glycosidases"/>
    <property type="match status" value="1"/>
</dbReference>
<keyword evidence="8" id="KW-1185">Reference proteome</keyword>
<dbReference type="InterPro" id="IPR036962">
    <property type="entry name" value="Glyco_hydro_3_N_sf"/>
</dbReference>
<dbReference type="RefSeq" id="WP_377242979.1">
    <property type="nucleotide sequence ID" value="NZ_JBHLXP010000001.1"/>
</dbReference>
<protein>
    <recommendedName>
        <fullName evidence="3">beta-N-acetylhexosaminidase</fullName>
        <ecNumber evidence="3">3.2.1.52</ecNumber>
    </recommendedName>
</protein>
<accession>A0ABV6BEZ5</accession>
<evidence type="ECO:0000256" key="5">
    <source>
        <dbReference type="ARBA" id="ARBA00023295"/>
    </source>
</evidence>
<evidence type="ECO:0000259" key="6">
    <source>
        <dbReference type="Pfam" id="PF00933"/>
    </source>
</evidence>
<keyword evidence="4 7" id="KW-0378">Hydrolase</keyword>